<evidence type="ECO:0000256" key="3">
    <source>
        <dbReference type="ARBA" id="ARBA00023146"/>
    </source>
</evidence>
<dbReference type="GO" id="GO:0004829">
    <property type="term" value="F:threonine-tRNA ligase activity"/>
    <property type="evidence" value="ECO:0007669"/>
    <property type="project" value="InterPro"/>
</dbReference>
<evidence type="ECO:0000256" key="1">
    <source>
        <dbReference type="ARBA" id="ARBA00008226"/>
    </source>
</evidence>
<dbReference type="GO" id="GO:0005737">
    <property type="term" value="C:cytoplasm"/>
    <property type="evidence" value="ECO:0007669"/>
    <property type="project" value="InterPro"/>
</dbReference>
<feature type="domain" description="Aminoacyl-tRNA synthetase class II (G/ P/ S/T)" evidence="4">
    <location>
        <begin position="169"/>
        <end position="353"/>
    </location>
</feature>
<dbReference type="PRINTS" id="PR01047">
    <property type="entry name" value="TRNASYNTHTHR"/>
</dbReference>
<dbReference type="GO" id="GO:0006435">
    <property type="term" value="P:threonyl-tRNA aminoacylation"/>
    <property type="evidence" value="ECO:0007669"/>
    <property type="project" value="InterPro"/>
</dbReference>
<proteinExistence type="inferred from homology"/>
<dbReference type="InterPro" id="IPR002314">
    <property type="entry name" value="aa-tRNA-synt_IIb"/>
</dbReference>
<evidence type="ECO:0000256" key="2">
    <source>
        <dbReference type="ARBA" id="ARBA00022917"/>
    </source>
</evidence>
<comment type="similarity">
    <text evidence="1">Belongs to the class-II aminoacyl-tRNA synthetase family.</text>
</comment>
<dbReference type="GO" id="GO:0005524">
    <property type="term" value="F:ATP binding"/>
    <property type="evidence" value="ECO:0007669"/>
    <property type="project" value="InterPro"/>
</dbReference>
<organism evidence="6 7">
    <name type="scientific">candidate division WS6 bacterium 34_10</name>
    <dbReference type="NCBI Taxonomy" id="1641389"/>
    <lineage>
        <taxon>Bacteria</taxon>
        <taxon>Candidatus Dojkabacteria</taxon>
    </lineage>
</organism>
<gene>
    <name evidence="6" type="ORF">XD93_0173</name>
</gene>
<dbReference type="Pfam" id="PF00587">
    <property type="entry name" value="tRNA-synt_2b"/>
    <property type="match status" value="1"/>
</dbReference>
<comment type="caution">
    <text evidence="6">The sequence shown here is derived from an EMBL/GenBank/DDBJ whole genome shotgun (WGS) entry which is preliminary data.</text>
</comment>
<dbReference type="AlphaFoldDB" id="A0A101HIW3"/>
<dbReference type="Pfam" id="PF03129">
    <property type="entry name" value="HGTP_anticodon"/>
    <property type="match status" value="1"/>
</dbReference>
<evidence type="ECO:0000259" key="4">
    <source>
        <dbReference type="Pfam" id="PF00587"/>
    </source>
</evidence>
<dbReference type="Proteomes" id="UP000053904">
    <property type="component" value="Unassembled WGS sequence"/>
</dbReference>
<protein>
    <submittedName>
        <fullName evidence="6">Threonine--tRNA ligase</fullName>
    </submittedName>
</protein>
<evidence type="ECO:0000259" key="5">
    <source>
        <dbReference type="Pfam" id="PF03129"/>
    </source>
</evidence>
<evidence type="ECO:0000313" key="6">
    <source>
        <dbReference type="EMBL" id="KUK77660.1"/>
    </source>
</evidence>
<dbReference type="InterPro" id="IPR002320">
    <property type="entry name" value="Thr-tRNA-ligase_IIa"/>
</dbReference>
<dbReference type="InterPro" id="IPR004154">
    <property type="entry name" value="Anticodon-bd"/>
</dbReference>
<dbReference type="Gene3D" id="3.40.50.800">
    <property type="entry name" value="Anticodon-binding domain"/>
    <property type="match status" value="1"/>
</dbReference>
<keyword evidence="6" id="KW-0436">Ligase</keyword>
<dbReference type="PANTHER" id="PTHR11451">
    <property type="entry name" value="THREONINE-TRNA LIGASE"/>
    <property type="match status" value="1"/>
</dbReference>
<dbReference type="EMBL" id="LGGO01000014">
    <property type="protein sequence ID" value="KUK77660.1"/>
    <property type="molecule type" value="Genomic_DNA"/>
</dbReference>
<dbReference type="SUPFAM" id="SSF52954">
    <property type="entry name" value="Class II aaRS ABD-related"/>
    <property type="match status" value="1"/>
</dbReference>
<dbReference type="Gene3D" id="3.30.930.10">
    <property type="entry name" value="Bira Bifunctional Protein, Domain 2"/>
    <property type="match status" value="1"/>
</dbReference>
<reference evidence="7" key="1">
    <citation type="journal article" date="2015" name="MBio">
        <title>Genome-Resolved Metagenomic Analysis Reveals Roles for Candidate Phyla and Other Microbial Community Members in Biogeochemical Transformations in Oil Reservoirs.</title>
        <authorList>
            <person name="Hu P."/>
            <person name="Tom L."/>
            <person name="Singh A."/>
            <person name="Thomas B.C."/>
            <person name="Baker B.J."/>
            <person name="Piceno Y.M."/>
            <person name="Andersen G.L."/>
            <person name="Banfield J.F."/>
        </authorList>
    </citation>
    <scope>NUCLEOTIDE SEQUENCE [LARGE SCALE GENOMIC DNA]</scope>
</reference>
<accession>A0A101HIW3</accession>
<dbReference type="PANTHER" id="PTHR11451:SF44">
    <property type="entry name" value="THREONINE--TRNA LIGASE, CHLOROPLASTIC_MITOCHONDRIAL 2"/>
    <property type="match status" value="1"/>
</dbReference>
<dbReference type="InterPro" id="IPR036621">
    <property type="entry name" value="Anticodon-bd_dom_sf"/>
</dbReference>
<sequence>MGVFFLRKKTSYPRQKNLNLNLIILRMKNKYLVINKKGKICEPGVYIASKECSSDMKVLIRREVLGEQWEPEDKSDYIKIANMLGFSWEENSQIGFVNYNYKADLIKRLVEGYARNLVKDIGFPIYEVKGSNYFDLKHPVVKAYAGLFGDRLFKSDGMVMSYDASYPQFNLASKMSLKESDFPFAHFSISDCYRNEQSGECMLLYRNRRFFMPDIHPYFKDVKQAWKWYPKVEAQLKKSFKLAGRGYLNIAKISSEENWDEYKDEIGNLAIGNNKAILVDIKIGEEEKYWIVDIDYGVIDKFEQFREIGCIQIDVGNARRLGIKYDSDKYSVIMHSAIPGGIERYIYMLVDNYENFPIDFRPVQLRIIPVSEKYVDFALSIVDANPDLRIDIDDRAESVSKRIKMAYKEGVGNLLIVGEKELKDNSYLEVINEIRENLNIKVPFIPIGWPVLVSKRI</sequence>
<name>A0A101HIW3_9BACT</name>
<dbReference type="SUPFAM" id="SSF55681">
    <property type="entry name" value="Class II aaRS and biotin synthetases"/>
    <property type="match status" value="1"/>
</dbReference>
<keyword evidence="2" id="KW-0648">Protein biosynthesis</keyword>
<dbReference type="InterPro" id="IPR045864">
    <property type="entry name" value="aa-tRNA-synth_II/BPL/LPL"/>
</dbReference>
<evidence type="ECO:0000313" key="7">
    <source>
        <dbReference type="Proteomes" id="UP000053904"/>
    </source>
</evidence>
<feature type="domain" description="Anticodon-binding" evidence="5">
    <location>
        <begin position="364"/>
        <end position="426"/>
    </location>
</feature>
<keyword evidence="3" id="KW-0030">Aminoacyl-tRNA synthetase</keyword>